<dbReference type="PANTHER" id="PTHR42987:SF4">
    <property type="entry name" value="PROTEASE SOHB-RELATED"/>
    <property type="match status" value="1"/>
</dbReference>
<dbReference type="SUPFAM" id="SSF52096">
    <property type="entry name" value="ClpP/crotonase"/>
    <property type="match status" value="1"/>
</dbReference>
<dbReference type="CDD" id="cd07023">
    <property type="entry name" value="S49_Sppa_N_C"/>
    <property type="match status" value="1"/>
</dbReference>
<organism evidence="6 7">
    <name type="scientific">Leptospira wolffii</name>
    <dbReference type="NCBI Taxonomy" id="409998"/>
    <lineage>
        <taxon>Bacteria</taxon>
        <taxon>Pseudomonadati</taxon>
        <taxon>Spirochaetota</taxon>
        <taxon>Spirochaetia</taxon>
        <taxon>Leptospirales</taxon>
        <taxon>Leptospiraceae</taxon>
        <taxon>Leptospira</taxon>
    </lineage>
</organism>
<evidence type="ECO:0000256" key="3">
    <source>
        <dbReference type="ARBA" id="ARBA00022801"/>
    </source>
</evidence>
<gene>
    <name evidence="6" type="primary">sppA</name>
    <name evidence="6" type="ORF">CH371_13980</name>
</gene>
<dbReference type="PANTHER" id="PTHR42987">
    <property type="entry name" value="PEPTIDASE S49"/>
    <property type="match status" value="1"/>
</dbReference>
<sequence>MLSRMDKGLCMKFPNRSALLLLSFTLCHFYDCISIPLPSQPLAVPQEKIVVGTTPGGKDKILVISIEGEIFEHSSPGNLLGGSKESLVGRVKTQLTMAQRDENIKAVILKIDSPGGSVTASDIIHHEIKEFKKKRDIPVVSLFMDMAASGGYYIAMATDYIMAHPTTTTGSIGVILFNVNAKEALDKLGIRSTTIRSGPNKATGNPFEEFTPEQRKVYEDIITETYERFLTIVKEGRPKLKENEIRTLADGRIYSAKQAQQKGLVDSIGYFENIVTVTKGLPGYKASSPGAVPKIIFYSYKESVPENFYQIQNNGQASQGVLEELIPGKQWRDFRMYYLYTP</sequence>
<dbReference type="Pfam" id="PF01343">
    <property type="entry name" value="Peptidase_S49"/>
    <property type="match status" value="1"/>
</dbReference>
<comment type="caution">
    <text evidence="6">The sequence shown here is derived from an EMBL/GenBank/DDBJ whole genome shotgun (WGS) entry which is preliminary data.</text>
</comment>
<reference evidence="6 7" key="1">
    <citation type="submission" date="2017-07" db="EMBL/GenBank/DDBJ databases">
        <title>Leptospira spp. isolated from tropical soils.</title>
        <authorList>
            <person name="Thibeaux R."/>
            <person name="Iraola G."/>
            <person name="Ferres I."/>
            <person name="Bierque E."/>
            <person name="Girault D."/>
            <person name="Soupe-Gilbert M.-E."/>
            <person name="Picardeau M."/>
            <person name="Goarant C."/>
        </authorList>
    </citation>
    <scope>NUCLEOTIDE SEQUENCE [LARGE SCALE GENOMIC DNA]</scope>
    <source>
        <strain evidence="6 7">FH2-C-A2</strain>
    </source>
</reference>
<dbReference type="RefSeq" id="WP_100759458.1">
    <property type="nucleotide sequence ID" value="NZ_NPDT01000006.1"/>
</dbReference>
<dbReference type="InterPro" id="IPR047272">
    <property type="entry name" value="S49_SppA_C"/>
</dbReference>
<dbReference type="Gene3D" id="3.90.226.10">
    <property type="entry name" value="2-enoyl-CoA Hydratase, Chain A, domain 1"/>
    <property type="match status" value="1"/>
</dbReference>
<feature type="domain" description="Peptidase S49" evidence="5">
    <location>
        <begin position="133"/>
        <end position="279"/>
    </location>
</feature>
<proteinExistence type="inferred from homology"/>
<dbReference type="EMBL" id="NPDT01000006">
    <property type="protein sequence ID" value="PJZ65039.1"/>
    <property type="molecule type" value="Genomic_DNA"/>
</dbReference>
<keyword evidence="2" id="KW-0645">Protease</keyword>
<dbReference type="InterPro" id="IPR004635">
    <property type="entry name" value="Pept_S49_SppA"/>
</dbReference>
<dbReference type="GO" id="GO:0006508">
    <property type="term" value="P:proteolysis"/>
    <property type="evidence" value="ECO:0007669"/>
    <property type="project" value="UniProtKB-KW"/>
</dbReference>
<dbReference type="Proteomes" id="UP000231912">
    <property type="component" value="Unassembled WGS sequence"/>
</dbReference>
<evidence type="ECO:0000256" key="2">
    <source>
        <dbReference type="ARBA" id="ARBA00022670"/>
    </source>
</evidence>
<dbReference type="InterPro" id="IPR029045">
    <property type="entry name" value="ClpP/crotonase-like_dom_sf"/>
</dbReference>
<evidence type="ECO:0000313" key="6">
    <source>
        <dbReference type="EMBL" id="PJZ65039.1"/>
    </source>
</evidence>
<evidence type="ECO:0000256" key="1">
    <source>
        <dbReference type="ARBA" id="ARBA00008683"/>
    </source>
</evidence>
<dbReference type="AlphaFoldDB" id="A0A2M9Z9D1"/>
<keyword evidence="3" id="KW-0378">Hydrolase</keyword>
<dbReference type="NCBIfam" id="TIGR00706">
    <property type="entry name" value="SppA_dom"/>
    <property type="match status" value="1"/>
</dbReference>
<protein>
    <submittedName>
        <fullName evidence="6">Signal peptide peptidase SppA</fullName>
    </submittedName>
</protein>
<evidence type="ECO:0000313" key="7">
    <source>
        <dbReference type="Proteomes" id="UP000231912"/>
    </source>
</evidence>
<comment type="similarity">
    <text evidence="1">Belongs to the peptidase S49 family.</text>
</comment>
<evidence type="ECO:0000256" key="4">
    <source>
        <dbReference type="ARBA" id="ARBA00022825"/>
    </source>
</evidence>
<keyword evidence="4" id="KW-0720">Serine protease</keyword>
<accession>A0A2M9Z9D1</accession>
<evidence type="ECO:0000259" key="5">
    <source>
        <dbReference type="Pfam" id="PF01343"/>
    </source>
</evidence>
<name>A0A2M9Z9D1_9LEPT</name>
<dbReference type="GO" id="GO:0008236">
    <property type="term" value="F:serine-type peptidase activity"/>
    <property type="evidence" value="ECO:0007669"/>
    <property type="project" value="UniProtKB-KW"/>
</dbReference>
<dbReference type="InterPro" id="IPR002142">
    <property type="entry name" value="Peptidase_S49"/>
</dbReference>
<dbReference type="Gene3D" id="6.20.330.10">
    <property type="match status" value="1"/>
</dbReference>